<comment type="caution">
    <text evidence="1">The sequence shown here is derived from an EMBL/GenBank/DDBJ whole genome shotgun (WGS) entry which is preliminary data.</text>
</comment>
<dbReference type="InterPro" id="IPR005358">
    <property type="entry name" value="Puta_zinc/iron-chelating_dom"/>
</dbReference>
<dbReference type="Proteomes" id="UP000525298">
    <property type="component" value="Unassembled WGS sequence"/>
</dbReference>
<dbReference type="EMBL" id="JACDUS010000004">
    <property type="protein sequence ID" value="MBA2881534.1"/>
    <property type="molecule type" value="Genomic_DNA"/>
</dbReference>
<dbReference type="RefSeq" id="WP_181551184.1">
    <property type="nucleotide sequence ID" value="NZ_JACDUS010000004.1"/>
</dbReference>
<gene>
    <name evidence="1" type="ORF">HNR65_001861</name>
</gene>
<dbReference type="PANTHER" id="PTHR35866:SF1">
    <property type="entry name" value="YKGJ FAMILY CYSTEINE CLUSTER PROTEIN"/>
    <property type="match status" value="1"/>
</dbReference>
<keyword evidence="2" id="KW-1185">Reference proteome</keyword>
<dbReference type="PANTHER" id="PTHR35866">
    <property type="entry name" value="PUTATIVE-RELATED"/>
    <property type="match status" value="1"/>
</dbReference>
<sequence>MRSEITPEDLFECQQCGQCCHGYGGTYISRTDIENIAAYLGISEAVFLCRYCTPSAGGYVLAQKDDGFCVFWDQLCTIHPVKPRMCRAWPFIENLLKNPAGWDVMAEACPGMRTGFDKNDILRCVREKLHERDAMRNRQSESPADGKSS</sequence>
<evidence type="ECO:0008006" key="3">
    <source>
        <dbReference type="Google" id="ProtNLM"/>
    </source>
</evidence>
<protein>
    <recommendedName>
        <fullName evidence="3">YkgJ family cysteine cluster protein</fullName>
    </recommendedName>
</protein>
<evidence type="ECO:0000313" key="2">
    <source>
        <dbReference type="Proteomes" id="UP000525298"/>
    </source>
</evidence>
<dbReference type="AlphaFoldDB" id="A0A7W0C995"/>
<name>A0A7W0C995_9BACT</name>
<organism evidence="1 2">
    <name type="scientific">Desulfosalsimonas propionicica</name>
    <dbReference type="NCBI Taxonomy" id="332175"/>
    <lineage>
        <taxon>Bacteria</taxon>
        <taxon>Pseudomonadati</taxon>
        <taxon>Thermodesulfobacteriota</taxon>
        <taxon>Desulfobacteria</taxon>
        <taxon>Desulfobacterales</taxon>
        <taxon>Desulfosalsimonadaceae</taxon>
        <taxon>Desulfosalsimonas</taxon>
    </lineage>
</organism>
<reference evidence="1 2" key="1">
    <citation type="submission" date="2020-07" db="EMBL/GenBank/DDBJ databases">
        <title>Genomic Encyclopedia of Type Strains, Phase IV (KMG-IV): sequencing the most valuable type-strain genomes for metagenomic binning, comparative biology and taxonomic classification.</title>
        <authorList>
            <person name="Goeker M."/>
        </authorList>
    </citation>
    <scope>NUCLEOTIDE SEQUENCE [LARGE SCALE GENOMIC DNA]</scope>
    <source>
        <strain evidence="1 2">DSM 17721</strain>
    </source>
</reference>
<evidence type="ECO:0000313" key="1">
    <source>
        <dbReference type="EMBL" id="MBA2881534.1"/>
    </source>
</evidence>
<accession>A0A7W0C995</accession>
<dbReference type="Pfam" id="PF03692">
    <property type="entry name" value="CxxCxxCC"/>
    <property type="match status" value="1"/>
</dbReference>
<proteinExistence type="predicted"/>